<dbReference type="InterPro" id="IPR006594">
    <property type="entry name" value="LisH"/>
</dbReference>
<evidence type="ECO:0000256" key="10">
    <source>
        <dbReference type="ARBA" id="ARBA00070736"/>
    </source>
</evidence>
<reference evidence="14 15" key="1">
    <citation type="journal article" date="2023" name="Sci. Data">
        <title>Genome assembly of the Korean intertidal mud-creeper Batillaria attramentaria.</title>
        <authorList>
            <person name="Patra A.K."/>
            <person name="Ho P.T."/>
            <person name="Jun S."/>
            <person name="Lee S.J."/>
            <person name="Kim Y."/>
            <person name="Won Y.J."/>
        </authorList>
    </citation>
    <scope>NUCLEOTIDE SEQUENCE [LARGE SCALE GENOMIC DNA]</scope>
    <source>
        <strain evidence="14">Wonlab-2016</strain>
    </source>
</reference>
<comment type="caution">
    <text evidence="14">The sequence shown here is derived from an EMBL/GenBank/DDBJ whole genome shotgun (WGS) entry which is preliminary data.</text>
</comment>
<dbReference type="GO" id="GO:0030030">
    <property type="term" value="P:cell projection organization"/>
    <property type="evidence" value="ECO:0007669"/>
    <property type="project" value="UniProtKB-KW"/>
</dbReference>
<evidence type="ECO:0000256" key="11">
    <source>
        <dbReference type="ARBA" id="ARBA00076755"/>
    </source>
</evidence>
<dbReference type="PANTHER" id="PTHR15431">
    <property type="entry name" value="FGFR1 ONCOGENE PARTNER/LISH DOMAIN-CONTAINING PROTEIN"/>
    <property type="match status" value="1"/>
</dbReference>
<evidence type="ECO:0000256" key="4">
    <source>
        <dbReference type="ARBA" id="ARBA00005385"/>
    </source>
</evidence>
<dbReference type="PROSITE" id="PS50896">
    <property type="entry name" value="LISH"/>
    <property type="match status" value="1"/>
</dbReference>
<keyword evidence="6" id="KW-0970">Cilium biogenesis/degradation</keyword>
<evidence type="ECO:0000256" key="1">
    <source>
        <dbReference type="ARBA" id="ARBA00004120"/>
    </source>
</evidence>
<comment type="subcellular location">
    <subcellularLocation>
        <location evidence="1">Cytoplasm</location>
        <location evidence="1">Cytoskeleton</location>
        <location evidence="1">Cilium basal body</location>
    </subcellularLocation>
    <subcellularLocation>
        <location evidence="3">Cytoplasm</location>
        <location evidence="3">Cytoskeleton</location>
        <location evidence="3">Microtubule organizing center</location>
        <location evidence="3">Centrosome</location>
        <location evidence="3">Centriolar satellite</location>
    </subcellularLocation>
    <subcellularLocation>
        <location evidence="2">Cytoplasmic granule</location>
    </subcellularLocation>
</comment>
<evidence type="ECO:0000259" key="13">
    <source>
        <dbReference type="Pfam" id="PF09398"/>
    </source>
</evidence>
<dbReference type="AlphaFoldDB" id="A0ABD0L1B7"/>
<evidence type="ECO:0000256" key="2">
    <source>
        <dbReference type="ARBA" id="ARBA00004463"/>
    </source>
</evidence>
<dbReference type="Pfam" id="PF09398">
    <property type="entry name" value="FOP_dimer"/>
    <property type="match status" value="1"/>
</dbReference>
<evidence type="ECO:0000256" key="9">
    <source>
        <dbReference type="ARBA" id="ARBA00055043"/>
    </source>
</evidence>
<dbReference type="PANTHER" id="PTHR15431:SF19">
    <property type="entry name" value="CENTROSOMAL PROTEIN 20-RELATED"/>
    <property type="match status" value="1"/>
</dbReference>
<keyword evidence="15" id="KW-1185">Reference proteome</keyword>
<dbReference type="Proteomes" id="UP001519460">
    <property type="component" value="Unassembled WGS sequence"/>
</dbReference>
<protein>
    <recommendedName>
        <fullName evidence="10">Centrosomal protein 20</fullName>
    </recommendedName>
    <alternativeName>
        <fullName evidence="11">FGFR1OP N-terminal-like protein</fullName>
    </alternativeName>
    <alternativeName>
        <fullName evidence="12">LisH domain-containing protein FOPNL</fullName>
    </alternativeName>
</protein>
<evidence type="ECO:0000256" key="8">
    <source>
        <dbReference type="ARBA" id="ARBA00023273"/>
    </source>
</evidence>
<evidence type="ECO:0000256" key="6">
    <source>
        <dbReference type="ARBA" id="ARBA00022794"/>
    </source>
</evidence>
<dbReference type="GO" id="GO:0034451">
    <property type="term" value="C:centriolar satellite"/>
    <property type="evidence" value="ECO:0007669"/>
    <property type="project" value="UniProtKB-SubCell"/>
</dbReference>
<feature type="domain" description="FGFR1 oncogene partner (FOP) N-terminal dimerisation" evidence="13">
    <location>
        <begin position="49"/>
        <end position="113"/>
    </location>
</feature>
<evidence type="ECO:0000256" key="5">
    <source>
        <dbReference type="ARBA" id="ARBA00022490"/>
    </source>
</evidence>
<keyword evidence="5" id="KW-0963">Cytoplasm</keyword>
<organism evidence="14 15">
    <name type="scientific">Batillaria attramentaria</name>
    <dbReference type="NCBI Taxonomy" id="370345"/>
    <lineage>
        <taxon>Eukaryota</taxon>
        <taxon>Metazoa</taxon>
        <taxon>Spiralia</taxon>
        <taxon>Lophotrochozoa</taxon>
        <taxon>Mollusca</taxon>
        <taxon>Gastropoda</taxon>
        <taxon>Caenogastropoda</taxon>
        <taxon>Sorbeoconcha</taxon>
        <taxon>Cerithioidea</taxon>
        <taxon>Batillariidae</taxon>
        <taxon>Batillaria</taxon>
    </lineage>
</organism>
<accession>A0ABD0L1B7</accession>
<evidence type="ECO:0000256" key="3">
    <source>
        <dbReference type="ARBA" id="ARBA00004607"/>
    </source>
</evidence>
<dbReference type="EMBL" id="JACVVK020000094">
    <property type="protein sequence ID" value="KAK7493289.1"/>
    <property type="molecule type" value="Genomic_DNA"/>
</dbReference>
<keyword evidence="8" id="KW-0966">Cell projection</keyword>
<proteinExistence type="inferred from homology"/>
<evidence type="ECO:0000256" key="7">
    <source>
        <dbReference type="ARBA" id="ARBA00023212"/>
    </source>
</evidence>
<evidence type="ECO:0000256" key="12">
    <source>
        <dbReference type="ARBA" id="ARBA00081996"/>
    </source>
</evidence>
<evidence type="ECO:0000313" key="15">
    <source>
        <dbReference type="Proteomes" id="UP001519460"/>
    </source>
</evidence>
<evidence type="ECO:0000313" key="14">
    <source>
        <dbReference type="EMBL" id="KAK7493289.1"/>
    </source>
</evidence>
<gene>
    <name evidence="14" type="ORF">BaRGS_00015415</name>
</gene>
<dbReference type="GO" id="GO:0005929">
    <property type="term" value="C:cilium"/>
    <property type="evidence" value="ECO:0007669"/>
    <property type="project" value="UniProtKB-ARBA"/>
</dbReference>
<comment type="similarity">
    <text evidence="4">Belongs to the CEP43 family.</text>
</comment>
<sequence>MASSGELKEVVKKSLETRGVLTQVKARIRAEVFSALDKPTESRPAVSNENVLINELIREYLEFNKYHYAASVLAAESGMAKEPLDREFLRAELNVVEDAPSRSIPLLYSIVSHYTQRGPGSHQHKPSAAFMEQMTREVDMDGSGPADAMIVKGGQR</sequence>
<comment type="function">
    <text evidence="9">Involved in the biogenesis of cilia. Required for the recruitment of PLK1 to centrosomes and S phase progression.</text>
</comment>
<name>A0ABD0L1B7_9CAEN</name>
<dbReference type="FunFam" id="1.20.960.40:FF:000002">
    <property type="entry name" value="LisH domain-containing protein FOPNL"/>
    <property type="match status" value="1"/>
</dbReference>
<dbReference type="SMART" id="SM00667">
    <property type="entry name" value="LisH"/>
    <property type="match status" value="1"/>
</dbReference>
<keyword evidence="7" id="KW-0206">Cytoskeleton</keyword>
<dbReference type="InterPro" id="IPR018993">
    <property type="entry name" value="FOP_dimerisation-dom_N"/>
</dbReference>
<dbReference type="Gene3D" id="1.20.960.40">
    <property type="match status" value="1"/>
</dbReference>